<dbReference type="EMBL" id="QXFX01000656">
    <property type="protein sequence ID" value="KAE9108186.1"/>
    <property type="molecule type" value="Genomic_DNA"/>
</dbReference>
<evidence type="ECO:0000313" key="3">
    <source>
        <dbReference type="EMBL" id="KAE9338087.1"/>
    </source>
</evidence>
<dbReference type="Proteomes" id="UP000488956">
    <property type="component" value="Unassembled WGS sequence"/>
</dbReference>
<gene>
    <name evidence="2" type="ORF">PF004_g19252</name>
    <name evidence="3" type="ORF">PF008_g12224</name>
    <name evidence="1" type="ORF">PF010_g12000</name>
</gene>
<sequence>MTALWARTWPARRCVTRLLLTPHVQVGAQVGSHLRDLSTGEAVEVFAGPPTTTADCY</sequence>
<dbReference type="Proteomes" id="UP000486351">
    <property type="component" value="Unassembled WGS sequence"/>
</dbReference>
<reference evidence="4 5" key="1">
    <citation type="submission" date="2018-09" db="EMBL/GenBank/DDBJ databases">
        <title>Genomic investigation of the strawberry pathogen Phytophthora fragariae indicates pathogenicity is determined by transcriptional variation in three key races.</title>
        <authorList>
            <person name="Adams T.M."/>
            <person name="Armitage A.D."/>
            <person name="Sobczyk M.K."/>
            <person name="Bates H.J."/>
            <person name="Dunwell J.M."/>
            <person name="Nellist C.F."/>
            <person name="Harrison R.J."/>
        </authorList>
    </citation>
    <scope>NUCLEOTIDE SEQUENCE [LARGE SCALE GENOMIC DNA]</scope>
    <source>
        <strain evidence="2 4">BC-23</strain>
        <strain evidence="3 5">NOV-77</strain>
        <strain evidence="1 6">ONT-3</strain>
    </source>
</reference>
<evidence type="ECO:0000313" key="4">
    <source>
        <dbReference type="Proteomes" id="UP000476176"/>
    </source>
</evidence>
<dbReference type="EMBL" id="QXFY01000679">
    <property type="protein sequence ID" value="KAE9338087.1"/>
    <property type="molecule type" value="Genomic_DNA"/>
</dbReference>
<evidence type="ECO:0000313" key="6">
    <source>
        <dbReference type="Proteomes" id="UP000488956"/>
    </source>
</evidence>
<accession>A0A6G0NAE8</accession>
<dbReference type="AlphaFoldDB" id="A0A6G0NAE8"/>
<evidence type="ECO:0000313" key="2">
    <source>
        <dbReference type="EMBL" id="KAE9199518.1"/>
    </source>
</evidence>
<protein>
    <submittedName>
        <fullName evidence="2">Uncharacterized protein</fullName>
    </submittedName>
</protein>
<name>A0A6G0NAE8_9STRA</name>
<organism evidence="2 4">
    <name type="scientific">Phytophthora fragariae</name>
    <dbReference type="NCBI Taxonomy" id="53985"/>
    <lineage>
        <taxon>Eukaryota</taxon>
        <taxon>Sar</taxon>
        <taxon>Stramenopiles</taxon>
        <taxon>Oomycota</taxon>
        <taxon>Peronosporomycetes</taxon>
        <taxon>Peronosporales</taxon>
        <taxon>Peronosporaceae</taxon>
        <taxon>Phytophthora</taxon>
    </lineage>
</organism>
<evidence type="ECO:0000313" key="5">
    <source>
        <dbReference type="Proteomes" id="UP000486351"/>
    </source>
</evidence>
<proteinExistence type="predicted"/>
<dbReference type="EMBL" id="QXGC01001608">
    <property type="protein sequence ID" value="KAE9199518.1"/>
    <property type="molecule type" value="Genomic_DNA"/>
</dbReference>
<comment type="caution">
    <text evidence="2">The sequence shown here is derived from an EMBL/GenBank/DDBJ whole genome shotgun (WGS) entry which is preliminary data.</text>
</comment>
<dbReference type="Proteomes" id="UP000476176">
    <property type="component" value="Unassembled WGS sequence"/>
</dbReference>
<evidence type="ECO:0000313" key="1">
    <source>
        <dbReference type="EMBL" id="KAE9108186.1"/>
    </source>
</evidence>